<dbReference type="PROSITE" id="PS50404">
    <property type="entry name" value="GST_NTER"/>
    <property type="match status" value="1"/>
</dbReference>
<dbReference type="RefSeq" id="XP_027617227.1">
    <property type="nucleotide sequence ID" value="XM_027761426.1"/>
</dbReference>
<dbReference type="Pfam" id="PF02798">
    <property type="entry name" value="GST_N"/>
    <property type="match status" value="1"/>
</dbReference>
<dbReference type="EMBL" id="BFAD01000009">
    <property type="protein sequence ID" value="GBE86314.1"/>
    <property type="molecule type" value="Genomic_DNA"/>
</dbReference>
<gene>
    <name evidence="9" type="ORF">SCP_0901930</name>
</gene>
<dbReference type="AlphaFoldDB" id="A0A401GX24"/>
<feature type="domain" description="GST C-terminal" evidence="8">
    <location>
        <begin position="92"/>
        <end position="221"/>
    </location>
</feature>
<comment type="similarity">
    <text evidence="1 6">Belongs to the GST superfamily.</text>
</comment>
<dbReference type="InParanoid" id="A0A401GX24"/>
<dbReference type="InterPro" id="IPR004045">
    <property type="entry name" value="Glutathione_S-Trfase_N"/>
</dbReference>
<dbReference type="CDD" id="cd03048">
    <property type="entry name" value="GST_N_Ure2p_like"/>
    <property type="match status" value="1"/>
</dbReference>
<dbReference type="GO" id="GO:0004364">
    <property type="term" value="F:glutathione transferase activity"/>
    <property type="evidence" value="ECO:0007669"/>
    <property type="project" value="UniProtKB-EC"/>
</dbReference>
<dbReference type="OrthoDB" id="422574at2759"/>
<dbReference type="InterPro" id="IPR040079">
    <property type="entry name" value="Glutathione_S-Trfase"/>
</dbReference>
<dbReference type="GO" id="GO:0005737">
    <property type="term" value="C:cytoplasm"/>
    <property type="evidence" value="ECO:0007669"/>
    <property type="project" value="UniProtKB-ARBA"/>
</dbReference>
<sequence>MTSKQFTLYTHKTGTNGWKVAIVLVELGLSFDSIYLDFTEVKQVAHTKFNPNGRIPTLIDHSNNDFVVWESNAILIYLVEKYDKEHKISASSLEDKATQLQWLFFQASGQGAYFGQAAWFRNYHHEKIPSALERYLRETIRLTTVPESVLSKQAWLICDKLTIADLSFIPWNRYAFDHMIEGFEGFNLEKDCPAVAAWHAKLMARPAVAEQFALKDALAPK</sequence>
<evidence type="ECO:0000256" key="2">
    <source>
        <dbReference type="ARBA" id="ARBA00012452"/>
    </source>
</evidence>
<comment type="catalytic activity">
    <reaction evidence="4">
        <text>RX + glutathione = an S-substituted glutathione + a halide anion + H(+)</text>
        <dbReference type="Rhea" id="RHEA:16437"/>
        <dbReference type="ChEBI" id="CHEBI:15378"/>
        <dbReference type="ChEBI" id="CHEBI:16042"/>
        <dbReference type="ChEBI" id="CHEBI:17792"/>
        <dbReference type="ChEBI" id="CHEBI:57925"/>
        <dbReference type="ChEBI" id="CHEBI:90779"/>
        <dbReference type="EC" id="2.5.1.18"/>
    </reaction>
</comment>
<dbReference type="Gene3D" id="1.20.1050.130">
    <property type="match status" value="1"/>
</dbReference>
<dbReference type="Proteomes" id="UP000287166">
    <property type="component" value="Unassembled WGS sequence"/>
</dbReference>
<evidence type="ECO:0000256" key="5">
    <source>
        <dbReference type="ARBA" id="ARBA00060024"/>
    </source>
</evidence>
<name>A0A401GX24_9APHY</name>
<evidence type="ECO:0000259" key="8">
    <source>
        <dbReference type="PROSITE" id="PS50405"/>
    </source>
</evidence>
<evidence type="ECO:0000313" key="9">
    <source>
        <dbReference type="EMBL" id="GBE86314.1"/>
    </source>
</evidence>
<evidence type="ECO:0000256" key="3">
    <source>
        <dbReference type="ARBA" id="ARBA00022679"/>
    </source>
</evidence>
<comment type="caution">
    <text evidence="9">The sequence shown here is derived from an EMBL/GenBank/DDBJ whole genome shotgun (WGS) entry which is preliminary data.</text>
</comment>
<dbReference type="InterPro" id="IPR010987">
    <property type="entry name" value="Glutathione-S-Trfase_C-like"/>
</dbReference>
<dbReference type="InterPro" id="IPR036282">
    <property type="entry name" value="Glutathione-S-Trfase_C_sf"/>
</dbReference>
<dbReference type="FunCoup" id="A0A401GX24">
    <property type="interactions" value="121"/>
</dbReference>
<feature type="domain" description="GST N-terminal" evidence="7">
    <location>
        <begin position="4"/>
        <end position="86"/>
    </location>
</feature>
<dbReference type="SFLD" id="SFLDG00358">
    <property type="entry name" value="Main_(cytGST)"/>
    <property type="match status" value="1"/>
</dbReference>
<dbReference type="SUPFAM" id="SSF52833">
    <property type="entry name" value="Thioredoxin-like"/>
    <property type="match status" value="1"/>
</dbReference>
<dbReference type="FunFam" id="1.20.1050.130:FF:000016">
    <property type="entry name" value="Glutathione S-transferase 1"/>
    <property type="match status" value="1"/>
</dbReference>
<evidence type="ECO:0000256" key="6">
    <source>
        <dbReference type="RuleBase" id="RU003494"/>
    </source>
</evidence>
<dbReference type="PANTHER" id="PTHR44051:SF3">
    <property type="entry name" value="TRANSCRIPTIONAL REGULATOR URE2"/>
    <property type="match status" value="1"/>
</dbReference>
<dbReference type="PROSITE" id="PS50405">
    <property type="entry name" value="GST_CTER"/>
    <property type="match status" value="1"/>
</dbReference>
<dbReference type="PANTHER" id="PTHR44051">
    <property type="entry name" value="GLUTATHIONE S-TRANSFERASE-RELATED"/>
    <property type="match status" value="1"/>
</dbReference>
<organism evidence="9 10">
    <name type="scientific">Sparassis crispa</name>
    <dbReference type="NCBI Taxonomy" id="139825"/>
    <lineage>
        <taxon>Eukaryota</taxon>
        <taxon>Fungi</taxon>
        <taxon>Dikarya</taxon>
        <taxon>Basidiomycota</taxon>
        <taxon>Agaricomycotina</taxon>
        <taxon>Agaricomycetes</taxon>
        <taxon>Polyporales</taxon>
        <taxon>Sparassidaceae</taxon>
        <taxon>Sparassis</taxon>
    </lineage>
</organism>
<dbReference type="STRING" id="139825.A0A401GX24"/>
<accession>A0A401GX24</accession>
<proteinExistence type="inferred from homology"/>
<dbReference type="Pfam" id="PF00043">
    <property type="entry name" value="GST_C"/>
    <property type="match status" value="1"/>
</dbReference>
<evidence type="ECO:0000313" key="10">
    <source>
        <dbReference type="Proteomes" id="UP000287166"/>
    </source>
</evidence>
<evidence type="ECO:0000256" key="1">
    <source>
        <dbReference type="ARBA" id="ARBA00007409"/>
    </source>
</evidence>
<evidence type="ECO:0000256" key="4">
    <source>
        <dbReference type="ARBA" id="ARBA00047960"/>
    </source>
</evidence>
<protein>
    <recommendedName>
        <fullName evidence="2">glutathione transferase</fullName>
        <ecNumber evidence="2">2.5.1.18</ecNumber>
    </recommendedName>
</protein>
<keyword evidence="10" id="KW-1185">Reference proteome</keyword>
<dbReference type="EC" id="2.5.1.18" evidence="2"/>
<dbReference type="GO" id="GO:0005634">
    <property type="term" value="C:nucleus"/>
    <property type="evidence" value="ECO:0007669"/>
    <property type="project" value="UniProtKB-ARBA"/>
</dbReference>
<dbReference type="SFLD" id="SFLDG01151">
    <property type="entry name" value="Main.2:_Nu-like"/>
    <property type="match status" value="1"/>
</dbReference>
<dbReference type="InterPro" id="IPR036249">
    <property type="entry name" value="Thioredoxin-like_sf"/>
</dbReference>
<dbReference type="SFLD" id="SFLDS00019">
    <property type="entry name" value="Glutathione_Transferase_(cytos"/>
    <property type="match status" value="1"/>
</dbReference>
<evidence type="ECO:0000259" key="7">
    <source>
        <dbReference type="PROSITE" id="PS50404"/>
    </source>
</evidence>
<comment type="function">
    <text evidence="5">Involved in the oxidative stress response and detoxification.</text>
</comment>
<dbReference type="GeneID" id="38783231"/>
<reference evidence="9 10" key="1">
    <citation type="journal article" date="2018" name="Sci. Rep.">
        <title>Genome sequence of the cauliflower mushroom Sparassis crispa (Hanabiratake) and its association with beneficial usage.</title>
        <authorList>
            <person name="Kiyama R."/>
            <person name="Furutani Y."/>
            <person name="Kawaguchi K."/>
            <person name="Nakanishi T."/>
        </authorList>
    </citation>
    <scope>NUCLEOTIDE SEQUENCE [LARGE SCALE GENOMIC DNA]</scope>
</reference>
<keyword evidence="3 9" id="KW-0808">Transferase</keyword>
<dbReference type="InterPro" id="IPR004046">
    <property type="entry name" value="GST_C"/>
</dbReference>
<dbReference type="SUPFAM" id="SSF47616">
    <property type="entry name" value="GST C-terminal domain-like"/>
    <property type="match status" value="1"/>
</dbReference>